<feature type="domain" description="EGF-like" evidence="6">
    <location>
        <begin position="1138"/>
        <end position="1179"/>
    </location>
</feature>
<dbReference type="InterPro" id="IPR036055">
    <property type="entry name" value="LDL_receptor-like_sf"/>
</dbReference>
<evidence type="ECO:0000259" key="6">
    <source>
        <dbReference type="PROSITE" id="PS50026"/>
    </source>
</evidence>
<dbReference type="Gene3D" id="2.10.25.10">
    <property type="entry name" value="Laminin"/>
    <property type="match status" value="2"/>
</dbReference>
<name>A0A816DE59_9BILA</name>
<feature type="transmembrane region" description="Helical" evidence="4">
    <location>
        <begin position="1534"/>
        <end position="1552"/>
    </location>
</feature>
<dbReference type="InterPro" id="IPR000742">
    <property type="entry name" value="EGF"/>
</dbReference>
<dbReference type="SUPFAM" id="SSF57424">
    <property type="entry name" value="LDL receptor-like module"/>
    <property type="match status" value="1"/>
</dbReference>
<dbReference type="OrthoDB" id="10037294at2759"/>
<feature type="transmembrane region" description="Helical" evidence="4">
    <location>
        <begin position="1635"/>
        <end position="1655"/>
    </location>
</feature>
<dbReference type="PROSITE" id="PS01186">
    <property type="entry name" value="EGF_2"/>
    <property type="match status" value="1"/>
</dbReference>
<dbReference type="PANTHER" id="PTHR22722:SF5">
    <property type="entry name" value="LOW-DENSITY LIPOPROTEIN RECEPTOR-RELATED PROTEIN 1B"/>
    <property type="match status" value="1"/>
</dbReference>
<gene>
    <name evidence="7" type="ORF">BJG266_LOCUS8220</name>
    <name evidence="8" type="ORF">QVE165_LOCUS58458</name>
</gene>
<keyword evidence="4" id="KW-0472">Membrane</keyword>
<comment type="caution">
    <text evidence="2">Lacks conserved residue(s) required for the propagation of feature annotation.</text>
</comment>
<feature type="disulfide bond" evidence="2">
    <location>
        <begin position="1256"/>
        <end position="1265"/>
    </location>
</feature>
<feature type="chain" id="PRO_5036412755" description="EGF-like domain-containing protein" evidence="5">
    <location>
        <begin position="31"/>
        <end position="1710"/>
    </location>
</feature>
<keyword evidence="1 2" id="KW-1015">Disulfide bond</keyword>
<feature type="transmembrane region" description="Helical" evidence="4">
    <location>
        <begin position="1502"/>
        <end position="1527"/>
    </location>
</feature>
<dbReference type="Gene3D" id="1.20.1070.10">
    <property type="entry name" value="Rhodopsin 7-helix transmembrane proteins"/>
    <property type="match status" value="1"/>
</dbReference>
<dbReference type="PROSITE" id="PS00022">
    <property type="entry name" value="EGF_1"/>
    <property type="match status" value="5"/>
</dbReference>
<dbReference type="Proteomes" id="UP000663832">
    <property type="component" value="Unassembled WGS sequence"/>
</dbReference>
<keyword evidence="2" id="KW-0245">EGF-like domain</keyword>
<feature type="disulfide bond" evidence="2">
    <location>
        <begin position="1213"/>
        <end position="1222"/>
    </location>
</feature>
<feature type="disulfide bond" evidence="3">
    <location>
        <begin position="198"/>
        <end position="213"/>
    </location>
</feature>
<dbReference type="SMART" id="SM00192">
    <property type="entry name" value="LDLa"/>
    <property type="match status" value="5"/>
</dbReference>
<feature type="disulfide bond" evidence="2">
    <location>
        <begin position="1185"/>
        <end position="1195"/>
    </location>
</feature>
<keyword evidence="4" id="KW-1133">Transmembrane helix</keyword>
<dbReference type="Proteomes" id="UP000663877">
    <property type="component" value="Unassembled WGS sequence"/>
</dbReference>
<feature type="domain" description="EGF-like" evidence="6">
    <location>
        <begin position="1225"/>
        <end position="1266"/>
    </location>
</feature>
<dbReference type="GO" id="GO:0005041">
    <property type="term" value="F:low-density lipoprotein particle receptor activity"/>
    <property type="evidence" value="ECO:0007669"/>
    <property type="project" value="TreeGrafter"/>
</dbReference>
<feature type="domain" description="EGF-like" evidence="6">
    <location>
        <begin position="1181"/>
        <end position="1223"/>
    </location>
</feature>
<feature type="disulfide bond" evidence="2">
    <location>
        <begin position="1169"/>
        <end position="1178"/>
    </location>
</feature>
<evidence type="ECO:0000256" key="1">
    <source>
        <dbReference type="ARBA" id="ARBA00023157"/>
    </source>
</evidence>
<organism evidence="8 9">
    <name type="scientific">Adineta steineri</name>
    <dbReference type="NCBI Taxonomy" id="433720"/>
    <lineage>
        <taxon>Eukaryota</taxon>
        <taxon>Metazoa</taxon>
        <taxon>Spiralia</taxon>
        <taxon>Gnathifera</taxon>
        <taxon>Rotifera</taxon>
        <taxon>Eurotatoria</taxon>
        <taxon>Bdelloidea</taxon>
        <taxon>Adinetida</taxon>
        <taxon>Adinetidae</taxon>
        <taxon>Adineta</taxon>
    </lineage>
</organism>
<feature type="signal peptide" evidence="5">
    <location>
        <begin position="1"/>
        <end position="30"/>
    </location>
</feature>
<feature type="transmembrane region" description="Helical" evidence="4">
    <location>
        <begin position="1667"/>
        <end position="1689"/>
    </location>
</feature>
<sequence>MIHVVLLLTKRNCIFLTLLITSVSVHISQSFVQLYNTEDSSSVELYDCINFKNDSNVIYCRRPGKVIDLNRHRQTCSSYGTKIDYTTLQRLNISVDEVLRWSSSVEKADEYAAYLSNTSVFDDTENLSLCNCTNLSVFGKFCEYQLFFDSQSFHDIIETLFEMRYKDIYSNQIYGNILCYMTLTCDYGLLCLDWRDICNGAQNCMNGLDEENCDLLEFNECEEDEFRCMNGQCIPDEYWMDGWLESSRECMDHSDEGVIDMAVCFFELRNFDCDERLCPPTYWSCGDGQCINSLQRFSYQTFLDDFYYCLTFRDCNYACEACNHPHLWTVENGSCWNFDELKKSELELAAIITDDFCLLQLKCRLAEINEREKCHCPLDKLCQFNHDDNEVNQRCSHPIQYPPYGLYRPYLSTYYTKGSFLFEEKTPSMYTVKGSIKCRGYQGMTLDKEINLELGTGNNFEEDTNFLIHIGDYPTGFEYLFCMNHHIYKNKSDDAPKFDELCWSDTTKTFSINQSYNFHNVCSTEPTCVSSYRINDGYVNCYNYQDEERYDYRESCTNIRKYRLQCSLNEQPTCLPTELIGTSAPDCYNHYDEFIFGSDIPLEGGSCLKQNDHRCQLFRNYIEMTTKNNTKETIHLFVQSLRDNSYSREIPYHRYCDSFWDLPTRLDESPKYCQQWICAKDQYQCPKTGQCIDPKWICDGVWDCSDGSDEEGIFIINQLSPHNQAVVNLNRVKRACINLYKARPLSMLCNYTQEYPCLRNISNFNDLWNFTLHKPCIPLSQLGDGIIHCYGGRDEKTTIERSVVGGMLGDAFLCQKTYETVLYRHICRRIFTCSDFEDAYGCLSSREQVVASIDSTPCGYDPSDVFCLNGSCAKTARCNGEFNCEYGEDEYMCGPKDDYTQKYGVDQLHYRHSRQRNTQYSYQTRKIASFPLSLKYLVTNTNVKQNTQEKFFSPESKVESFKKMQIVYNCNRGVTIQAIESNRLSCFCPPSYYGEQCEYYSDRLTVVTHLNYTNSPYLNIDDESVVLQILVLFLFEDEVIDHYNFRVRPADEINTYIKHKFFLLYSRSEKYLNHKQTRYFNRTDIINNHPYSIRFEAYKLIINQTMKLIGAWQFHNYFDYLPSVRLAKVLRFPTNYTINDPCHSNPCNQRSMCQRILNKNSTTSYVCLCQSPFYGKKCALIDDKCSNFCAPHSVCKPKYNGILTSNQQPFCLCPLNYYGSRCFLKYTACQLQPCANNGKCIQVFDPAEVRSRYCKCTEKFYGEDCEHERISVRIQMKLSNLTIFSPTGVLASVVQYFDFGLVRSDDIYLKHQQLSLDLQLKWEYNHDQIVAPTFAFSKIYDSNYRLTGPLFYLLYIQQNTRVINITIEMNEVNYCAHVLTLMNKNDIDDSVPLFFKYHALCYEKLVRTGTKCFRDDDYLCICGENHYRAECFGYDHSINRCDYCLSDGYCILGDPNNRVDFKCLCPRCHHGKFCQFSNELLSFTLDSLIVKDILYNGKLASISYITITTLVFLVGFFNNLCSFLTFIRPIPRKFGVVVTGTHIHEAFYYITILDPSYTATNVTMCVTNYPGSTIATYNRVNVLIHYFVPFLIQFFSITILITQTARSRARVVGQNNRNTFMITLKQKFQMHKDHYLTPTIIVLSALPQAIFSFSYACTELTEGWQRYTLLTTYFLSYLPQILGFILYVLPSKTYKEEFRKTFIGKLLIKI</sequence>
<dbReference type="SUPFAM" id="SSF57196">
    <property type="entry name" value="EGF/Laminin"/>
    <property type="match status" value="2"/>
</dbReference>
<evidence type="ECO:0000256" key="4">
    <source>
        <dbReference type="SAM" id="Phobius"/>
    </source>
</evidence>
<dbReference type="EMBL" id="CAJNOM010002688">
    <property type="protein sequence ID" value="CAF1636151.1"/>
    <property type="molecule type" value="Genomic_DNA"/>
</dbReference>
<feature type="transmembrane region" description="Helical" evidence="4">
    <location>
        <begin position="1583"/>
        <end position="1601"/>
    </location>
</feature>
<feature type="disulfide bond" evidence="3">
    <location>
        <begin position="221"/>
        <end position="233"/>
    </location>
</feature>
<dbReference type="InterPro" id="IPR002172">
    <property type="entry name" value="LDrepeatLR_classA_rpt"/>
</dbReference>
<evidence type="ECO:0000256" key="2">
    <source>
        <dbReference type="PROSITE-ProRule" id="PRU00076"/>
    </source>
</evidence>
<evidence type="ECO:0000256" key="5">
    <source>
        <dbReference type="SAM" id="SignalP"/>
    </source>
</evidence>
<evidence type="ECO:0000313" key="8">
    <source>
        <dbReference type="EMBL" id="CAF1636151.1"/>
    </source>
</evidence>
<dbReference type="Pfam" id="PF00057">
    <property type="entry name" value="Ldl_recept_a"/>
    <property type="match status" value="1"/>
</dbReference>
<dbReference type="EMBL" id="CAJNOI010000025">
    <property type="protein sequence ID" value="CAF0857990.1"/>
    <property type="molecule type" value="Genomic_DNA"/>
</dbReference>
<dbReference type="SMART" id="SM00181">
    <property type="entry name" value="EGF"/>
    <property type="match status" value="4"/>
</dbReference>
<dbReference type="PRINTS" id="PR00261">
    <property type="entry name" value="LDLRECEPTOR"/>
</dbReference>
<evidence type="ECO:0000256" key="3">
    <source>
        <dbReference type="PROSITE-ProRule" id="PRU00124"/>
    </source>
</evidence>
<dbReference type="Gene3D" id="4.10.400.10">
    <property type="entry name" value="Low-density Lipoprotein Receptor"/>
    <property type="match status" value="2"/>
</dbReference>
<keyword evidence="9" id="KW-1185">Reference proteome</keyword>
<feature type="disulfide bond" evidence="3">
    <location>
        <begin position="179"/>
        <end position="191"/>
    </location>
</feature>
<dbReference type="GO" id="GO:0043235">
    <property type="term" value="C:receptor complex"/>
    <property type="evidence" value="ECO:0007669"/>
    <property type="project" value="TreeGrafter"/>
</dbReference>
<dbReference type="PANTHER" id="PTHR22722">
    <property type="entry name" value="LOW-DENSITY LIPOPROTEIN RECEPTOR-RELATED PROTEIN 2-RELATED"/>
    <property type="match status" value="1"/>
</dbReference>
<evidence type="ECO:0000313" key="9">
    <source>
        <dbReference type="Proteomes" id="UP000663832"/>
    </source>
</evidence>
<accession>A0A816DE59</accession>
<keyword evidence="5" id="KW-0732">Signal</keyword>
<dbReference type="PROSITE" id="PS50026">
    <property type="entry name" value="EGF_3"/>
    <property type="match status" value="3"/>
</dbReference>
<keyword evidence="4" id="KW-0812">Transmembrane</keyword>
<dbReference type="GO" id="GO:0005886">
    <property type="term" value="C:plasma membrane"/>
    <property type="evidence" value="ECO:0007669"/>
    <property type="project" value="TreeGrafter"/>
</dbReference>
<reference evidence="8" key="1">
    <citation type="submission" date="2021-02" db="EMBL/GenBank/DDBJ databases">
        <authorList>
            <person name="Nowell W R."/>
        </authorList>
    </citation>
    <scope>NUCLEOTIDE SEQUENCE</scope>
</reference>
<dbReference type="PROSITE" id="PS50068">
    <property type="entry name" value="LDLRA_2"/>
    <property type="match status" value="3"/>
</dbReference>
<evidence type="ECO:0000313" key="7">
    <source>
        <dbReference type="EMBL" id="CAF0857990.1"/>
    </source>
</evidence>
<comment type="caution">
    <text evidence="8">The sequence shown here is derived from an EMBL/GenBank/DDBJ whole genome shotgun (WGS) entry which is preliminary data.</text>
</comment>
<dbReference type="CDD" id="cd00112">
    <property type="entry name" value="LDLa"/>
    <property type="match status" value="2"/>
</dbReference>
<protein>
    <recommendedName>
        <fullName evidence="6">EGF-like domain-containing protein</fullName>
    </recommendedName>
</protein>
<dbReference type="InterPro" id="IPR051221">
    <property type="entry name" value="LDLR-related"/>
</dbReference>
<proteinExistence type="predicted"/>